<organism evidence="1 2">
    <name type="scientific">Oncorhynchus kisutch</name>
    <name type="common">Coho salmon</name>
    <name type="synonym">Salmo kisutch</name>
    <dbReference type="NCBI Taxonomy" id="8019"/>
    <lineage>
        <taxon>Eukaryota</taxon>
        <taxon>Metazoa</taxon>
        <taxon>Chordata</taxon>
        <taxon>Craniata</taxon>
        <taxon>Vertebrata</taxon>
        <taxon>Euteleostomi</taxon>
        <taxon>Actinopterygii</taxon>
        <taxon>Neopterygii</taxon>
        <taxon>Teleostei</taxon>
        <taxon>Protacanthopterygii</taxon>
        <taxon>Salmoniformes</taxon>
        <taxon>Salmonidae</taxon>
        <taxon>Salmoninae</taxon>
        <taxon>Oncorhynchus</taxon>
    </lineage>
</organism>
<protein>
    <submittedName>
        <fullName evidence="1">Uncharacterized protein</fullName>
    </submittedName>
</protein>
<name>A0A8C7E0M6_ONCKI</name>
<dbReference type="InterPro" id="IPR001370">
    <property type="entry name" value="BIR_rpt"/>
</dbReference>
<dbReference type="Gene3D" id="1.10.1170.10">
    <property type="entry name" value="Inhibitor Of Apoptosis Protein (2mihbC-IAP-1), Chain A"/>
    <property type="match status" value="1"/>
</dbReference>
<reference evidence="1" key="1">
    <citation type="submission" date="2025-08" db="UniProtKB">
        <authorList>
            <consortium name="Ensembl"/>
        </authorList>
    </citation>
    <scope>IDENTIFICATION</scope>
</reference>
<keyword evidence="2" id="KW-1185">Reference proteome</keyword>
<dbReference type="Proteomes" id="UP000694557">
    <property type="component" value="Unassembled WGS sequence"/>
</dbReference>
<sequence>MRVAEARVYSTTHIDYKRMRGLACPELVIFASRSAHINSGPDLAKCFFCLKELEGWEPEDDPE</sequence>
<dbReference type="Pfam" id="PF00653">
    <property type="entry name" value="BIR"/>
    <property type="match status" value="1"/>
</dbReference>
<dbReference type="AlphaFoldDB" id="A0A8C7E0M6"/>
<dbReference type="SUPFAM" id="SSF57924">
    <property type="entry name" value="Inhibitor of apoptosis (IAP) repeat"/>
    <property type="match status" value="1"/>
</dbReference>
<dbReference type="Ensembl" id="ENSOKIT00005025635.1">
    <property type="protein sequence ID" value="ENSOKIP00005024182.1"/>
    <property type="gene ID" value="ENSOKIG00005010570.1"/>
</dbReference>
<proteinExistence type="predicted"/>
<reference evidence="1" key="2">
    <citation type="submission" date="2025-09" db="UniProtKB">
        <authorList>
            <consortium name="Ensembl"/>
        </authorList>
    </citation>
    <scope>IDENTIFICATION</scope>
</reference>
<evidence type="ECO:0000313" key="1">
    <source>
        <dbReference type="Ensembl" id="ENSOKIP00005024182.1"/>
    </source>
</evidence>
<evidence type="ECO:0000313" key="2">
    <source>
        <dbReference type="Proteomes" id="UP000694557"/>
    </source>
</evidence>
<accession>A0A8C7E0M6</accession>